<name>A0A6L2LQ08_TANCI</name>
<reference evidence="2" key="1">
    <citation type="journal article" date="2019" name="Sci. Rep.">
        <title>Draft genome of Tanacetum cinerariifolium, the natural source of mosquito coil.</title>
        <authorList>
            <person name="Yamashiro T."/>
            <person name="Shiraishi A."/>
            <person name="Satake H."/>
            <person name="Nakayama K."/>
        </authorList>
    </citation>
    <scope>NUCLEOTIDE SEQUENCE</scope>
</reference>
<sequence>MDLPTKWRPKVMAIEESKDLPTLPLNELIRNLKVYEVVLEKDSKASKNKEEKYKSLALKAKKVSSNEKISCSSSDDKEYAMAVRDFNKFFRRRGKFVRQPHDDKRTFKEQRKRRKERRSEDASSAVIQVTL</sequence>
<dbReference type="AlphaFoldDB" id="A0A6L2LQ08"/>
<gene>
    <name evidence="2" type="ORF">Tci_035756</name>
</gene>
<organism evidence="2">
    <name type="scientific">Tanacetum cinerariifolium</name>
    <name type="common">Dalmatian daisy</name>
    <name type="synonym">Chrysanthemum cinerariifolium</name>
    <dbReference type="NCBI Taxonomy" id="118510"/>
    <lineage>
        <taxon>Eukaryota</taxon>
        <taxon>Viridiplantae</taxon>
        <taxon>Streptophyta</taxon>
        <taxon>Embryophyta</taxon>
        <taxon>Tracheophyta</taxon>
        <taxon>Spermatophyta</taxon>
        <taxon>Magnoliopsida</taxon>
        <taxon>eudicotyledons</taxon>
        <taxon>Gunneridae</taxon>
        <taxon>Pentapetalae</taxon>
        <taxon>asterids</taxon>
        <taxon>campanulids</taxon>
        <taxon>Asterales</taxon>
        <taxon>Asteraceae</taxon>
        <taxon>Asteroideae</taxon>
        <taxon>Anthemideae</taxon>
        <taxon>Anthemidinae</taxon>
        <taxon>Tanacetum</taxon>
    </lineage>
</organism>
<evidence type="ECO:0000313" key="2">
    <source>
        <dbReference type="EMBL" id="GEU63778.1"/>
    </source>
</evidence>
<feature type="compositionally biased region" description="Basic and acidic residues" evidence="1">
    <location>
        <begin position="100"/>
        <end position="109"/>
    </location>
</feature>
<proteinExistence type="predicted"/>
<accession>A0A6L2LQ08</accession>
<evidence type="ECO:0000256" key="1">
    <source>
        <dbReference type="SAM" id="MobiDB-lite"/>
    </source>
</evidence>
<dbReference type="EMBL" id="BKCJ010004908">
    <property type="protein sequence ID" value="GEU63778.1"/>
    <property type="molecule type" value="Genomic_DNA"/>
</dbReference>
<protein>
    <submittedName>
        <fullName evidence="2">UBN2 domain-containing protein</fullName>
    </submittedName>
</protein>
<feature type="region of interest" description="Disordered" evidence="1">
    <location>
        <begin position="100"/>
        <end position="131"/>
    </location>
</feature>
<comment type="caution">
    <text evidence="2">The sequence shown here is derived from an EMBL/GenBank/DDBJ whole genome shotgun (WGS) entry which is preliminary data.</text>
</comment>